<dbReference type="CDD" id="cd07185">
    <property type="entry name" value="OmpA_C-like"/>
    <property type="match status" value="1"/>
</dbReference>
<dbReference type="Pfam" id="PF00691">
    <property type="entry name" value="OmpA"/>
    <property type="match status" value="1"/>
</dbReference>
<dbReference type="PANTHER" id="PTHR30329:SF21">
    <property type="entry name" value="LIPOPROTEIN YIAD-RELATED"/>
    <property type="match status" value="1"/>
</dbReference>
<dbReference type="PANTHER" id="PTHR30329">
    <property type="entry name" value="STATOR ELEMENT OF FLAGELLAR MOTOR COMPLEX"/>
    <property type="match status" value="1"/>
</dbReference>
<accession>A0ABS7ZAX8</accession>
<protein>
    <submittedName>
        <fullName evidence="8">OmpA family protein</fullName>
    </submittedName>
</protein>
<comment type="caution">
    <text evidence="8">The sequence shown here is derived from an EMBL/GenBank/DDBJ whole genome shotgun (WGS) entry which is preliminary data.</text>
</comment>
<evidence type="ECO:0000259" key="7">
    <source>
        <dbReference type="PROSITE" id="PS51123"/>
    </source>
</evidence>
<dbReference type="PROSITE" id="PS51257">
    <property type="entry name" value="PROKAR_LIPOPROTEIN"/>
    <property type="match status" value="1"/>
</dbReference>
<gene>
    <name evidence="8" type="ORF">LEP48_01690</name>
</gene>
<keyword evidence="3" id="KW-0998">Cell outer membrane</keyword>
<reference evidence="8 9" key="1">
    <citation type="submission" date="2021-09" db="EMBL/GenBank/DDBJ databases">
        <title>Isoptericola luteus sp. nov., a novel bacterium isolated from Harbin, the capital city of Heilongjiang province.</title>
        <authorList>
            <person name="Li J."/>
        </authorList>
    </citation>
    <scope>NUCLEOTIDE SEQUENCE [LARGE SCALE GENOMIC DNA]</scope>
    <source>
        <strain evidence="8 9">NEAU-Y5</strain>
    </source>
</reference>
<evidence type="ECO:0000256" key="3">
    <source>
        <dbReference type="ARBA" id="ARBA00023237"/>
    </source>
</evidence>
<dbReference type="InterPro" id="IPR006664">
    <property type="entry name" value="OMP_bac"/>
</dbReference>
<dbReference type="PRINTS" id="PR01021">
    <property type="entry name" value="OMPADOMAIN"/>
</dbReference>
<evidence type="ECO:0000313" key="9">
    <source>
        <dbReference type="Proteomes" id="UP001319870"/>
    </source>
</evidence>
<dbReference type="InterPro" id="IPR036737">
    <property type="entry name" value="OmpA-like_sf"/>
</dbReference>
<keyword evidence="6" id="KW-0732">Signal</keyword>
<keyword evidence="9" id="KW-1185">Reference proteome</keyword>
<dbReference type="RefSeq" id="WP_225563781.1">
    <property type="nucleotide sequence ID" value="NZ_JAIXCQ010000001.1"/>
</dbReference>
<dbReference type="EMBL" id="JAIXCQ010000001">
    <property type="protein sequence ID" value="MCA5892063.1"/>
    <property type="molecule type" value="Genomic_DNA"/>
</dbReference>
<evidence type="ECO:0000256" key="1">
    <source>
        <dbReference type="ARBA" id="ARBA00004442"/>
    </source>
</evidence>
<feature type="signal peptide" evidence="6">
    <location>
        <begin position="1"/>
        <end position="22"/>
    </location>
</feature>
<dbReference type="InterPro" id="IPR050330">
    <property type="entry name" value="Bact_OuterMem_StrucFunc"/>
</dbReference>
<evidence type="ECO:0000256" key="5">
    <source>
        <dbReference type="SAM" id="MobiDB-lite"/>
    </source>
</evidence>
<feature type="region of interest" description="Disordered" evidence="5">
    <location>
        <begin position="172"/>
        <end position="192"/>
    </location>
</feature>
<evidence type="ECO:0000256" key="4">
    <source>
        <dbReference type="PROSITE-ProRule" id="PRU00473"/>
    </source>
</evidence>
<comment type="subcellular location">
    <subcellularLocation>
        <location evidence="1">Cell outer membrane</location>
    </subcellularLocation>
</comment>
<keyword evidence="2 4" id="KW-0472">Membrane</keyword>
<feature type="compositionally biased region" description="Basic and acidic residues" evidence="5">
    <location>
        <begin position="172"/>
        <end position="182"/>
    </location>
</feature>
<feature type="chain" id="PRO_5045837246" evidence="6">
    <location>
        <begin position="23"/>
        <end position="204"/>
    </location>
</feature>
<dbReference type="SUPFAM" id="SSF103088">
    <property type="entry name" value="OmpA-like"/>
    <property type="match status" value="1"/>
</dbReference>
<sequence>MRTRTARPGARWAALGVVLVLAGCTGSGSDAPADDDGPSYDWPSAPDLGDDDTGEPGSHGDVIEHQPSVVHHGGMDVVPVQEVTTEGEETVVTLSSDILFAPSEAELSAGARAKVADLVADVPDGASIKVHGHTDTVDTDEVNQELSERRAEAVADAVRAAREDVATDVRGFGETRPKVRESGDEDAVATARAQNRRVEIRYGG</sequence>
<dbReference type="Proteomes" id="UP001319870">
    <property type="component" value="Unassembled WGS sequence"/>
</dbReference>
<evidence type="ECO:0000256" key="6">
    <source>
        <dbReference type="SAM" id="SignalP"/>
    </source>
</evidence>
<dbReference type="Gene3D" id="3.30.1330.60">
    <property type="entry name" value="OmpA-like domain"/>
    <property type="match status" value="1"/>
</dbReference>
<feature type="domain" description="OmpA-like" evidence="7">
    <location>
        <begin position="87"/>
        <end position="204"/>
    </location>
</feature>
<name>A0ABS7ZAX8_9MICO</name>
<proteinExistence type="predicted"/>
<organism evidence="8 9">
    <name type="scientific">Isoptericola luteus</name>
    <dbReference type="NCBI Taxonomy" id="2879484"/>
    <lineage>
        <taxon>Bacteria</taxon>
        <taxon>Bacillati</taxon>
        <taxon>Actinomycetota</taxon>
        <taxon>Actinomycetes</taxon>
        <taxon>Micrococcales</taxon>
        <taxon>Promicromonosporaceae</taxon>
        <taxon>Isoptericola</taxon>
    </lineage>
</organism>
<dbReference type="PROSITE" id="PS51123">
    <property type="entry name" value="OMPA_2"/>
    <property type="match status" value="1"/>
</dbReference>
<dbReference type="InterPro" id="IPR006665">
    <property type="entry name" value="OmpA-like"/>
</dbReference>
<evidence type="ECO:0000313" key="8">
    <source>
        <dbReference type="EMBL" id="MCA5892063.1"/>
    </source>
</evidence>
<evidence type="ECO:0000256" key="2">
    <source>
        <dbReference type="ARBA" id="ARBA00023136"/>
    </source>
</evidence>
<feature type="region of interest" description="Disordered" evidence="5">
    <location>
        <begin position="26"/>
        <end position="67"/>
    </location>
</feature>